<evidence type="ECO:0000256" key="6">
    <source>
        <dbReference type="ARBA" id="ARBA00023163"/>
    </source>
</evidence>
<dbReference type="OrthoDB" id="6159439at2759"/>
<feature type="DNA-binding region" description="Homeobox" evidence="8">
    <location>
        <begin position="217"/>
        <end position="270"/>
    </location>
</feature>
<protein>
    <submittedName>
        <fullName evidence="13">Homeobox protein Hox-B1b</fullName>
    </submittedName>
</protein>
<evidence type="ECO:0000256" key="1">
    <source>
        <dbReference type="ARBA" id="ARBA00004123"/>
    </source>
</evidence>
<keyword evidence="3" id="KW-0805">Transcription regulation</keyword>
<dbReference type="SUPFAM" id="SSF46689">
    <property type="entry name" value="Homeodomain-like"/>
    <property type="match status" value="1"/>
</dbReference>
<feature type="region of interest" description="Disordered" evidence="10">
    <location>
        <begin position="35"/>
        <end position="56"/>
    </location>
</feature>
<name>A0A6J2VI94_CHACN</name>
<organism evidence="12 13">
    <name type="scientific">Chanos chanos</name>
    <name type="common">Milkfish</name>
    <name type="synonym">Mugil chanos</name>
    <dbReference type="NCBI Taxonomy" id="29144"/>
    <lineage>
        <taxon>Eukaryota</taxon>
        <taxon>Metazoa</taxon>
        <taxon>Chordata</taxon>
        <taxon>Craniata</taxon>
        <taxon>Vertebrata</taxon>
        <taxon>Euteleostomi</taxon>
        <taxon>Actinopterygii</taxon>
        <taxon>Neopterygii</taxon>
        <taxon>Teleostei</taxon>
        <taxon>Ostariophysi</taxon>
        <taxon>Gonorynchiformes</taxon>
        <taxon>Chanidae</taxon>
        <taxon>Chanos</taxon>
    </lineage>
</organism>
<accession>A0A6J2VI94</accession>
<evidence type="ECO:0000259" key="11">
    <source>
        <dbReference type="PROSITE" id="PS50071"/>
    </source>
</evidence>
<proteinExistence type="predicted"/>
<dbReference type="Pfam" id="PF00046">
    <property type="entry name" value="Homeodomain"/>
    <property type="match status" value="1"/>
</dbReference>
<dbReference type="GO" id="GO:0005634">
    <property type="term" value="C:nucleus"/>
    <property type="evidence" value="ECO:0007669"/>
    <property type="project" value="UniProtKB-SubCell"/>
</dbReference>
<gene>
    <name evidence="13" type="primary">hoxb1b</name>
</gene>
<keyword evidence="6" id="KW-0804">Transcription</keyword>
<dbReference type="PANTHER" id="PTHR45946">
    <property type="entry name" value="HOMEOBOX PROTEIN ROUGH-RELATED"/>
    <property type="match status" value="1"/>
</dbReference>
<keyword evidence="12" id="KW-1185">Reference proteome</keyword>
<dbReference type="InterPro" id="IPR020479">
    <property type="entry name" value="HD_metazoa"/>
</dbReference>
<feature type="compositionally biased region" description="Low complexity" evidence="10">
    <location>
        <begin position="35"/>
        <end position="46"/>
    </location>
</feature>
<dbReference type="FunFam" id="1.10.10.60:FF:000113">
    <property type="entry name" value="homeobox protein Hox-B1"/>
    <property type="match status" value="1"/>
</dbReference>
<keyword evidence="2" id="KW-0217">Developmental protein</keyword>
<feature type="domain" description="Homeobox" evidence="11">
    <location>
        <begin position="215"/>
        <end position="269"/>
    </location>
</feature>
<dbReference type="AlphaFoldDB" id="A0A6J2VI94"/>
<sequence>MNSYLDYTIYNCGTNTYGSGGRCLPLDQEYISSVSPSAFSSSDTSSPDGRATVGNNPGAVLQYSQATNYSYLQTHIELDLVTNGNPVFAAQPRISPEFGQQQAFSQRQDPMFLQPSGPTVVNVGTNFGSYSESNCRSGPVSVGQYQSHPHGEHEQEQGYSVYSKYATSVDSDSNAKSNPQQAPLGKTFDWMKVKRNPPKTVKVSEYGVHGQSIIRTNFTTKQLTELEKEFHFNKYLTRARRVEVAATLELNETQVKIWFQNRRMKQKKREKEGTAKIIERVPNRETEQNTDNSNSSSPGTSPAKGALLSI</sequence>
<dbReference type="PROSITE" id="PS00027">
    <property type="entry name" value="HOMEOBOX_1"/>
    <property type="match status" value="1"/>
</dbReference>
<dbReference type="InterPro" id="IPR046327">
    <property type="entry name" value="HXA1/B1/D1"/>
</dbReference>
<dbReference type="InterPro" id="IPR009057">
    <property type="entry name" value="Homeodomain-like_sf"/>
</dbReference>
<comment type="subcellular location">
    <subcellularLocation>
        <location evidence="1 8 9">Nucleus</location>
    </subcellularLocation>
</comment>
<dbReference type="SMART" id="SM00389">
    <property type="entry name" value="HOX"/>
    <property type="match status" value="1"/>
</dbReference>
<dbReference type="PRINTS" id="PR00024">
    <property type="entry name" value="HOMEOBOX"/>
</dbReference>
<feature type="compositionally biased region" description="Basic and acidic residues" evidence="10">
    <location>
        <begin position="269"/>
        <end position="287"/>
    </location>
</feature>
<keyword evidence="7 8" id="KW-0539">Nucleus</keyword>
<dbReference type="CDD" id="cd00086">
    <property type="entry name" value="homeodomain"/>
    <property type="match status" value="1"/>
</dbReference>
<dbReference type="GO" id="GO:0000978">
    <property type="term" value="F:RNA polymerase II cis-regulatory region sequence-specific DNA binding"/>
    <property type="evidence" value="ECO:0007669"/>
    <property type="project" value="TreeGrafter"/>
</dbReference>
<feature type="compositionally biased region" description="Polar residues" evidence="10">
    <location>
        <begin position="289"/>
        <end position="300"/>
    </location>
</feature>
<dbReference type="InterPro" id="IPR001356">
    <property type="entry name" value="HD"/>
</dbReference>
<reference evidence="13" key="1">
    <citation type="submission" date="2025-08" db="UniProtKB">
        <authorList>
            <consortium name="RefSeq"/>
        </authorList>
    </citation>
    <scope>IDENTIFICATION</scope>
</reference>
<dbReference type="PROSITE" id="PS50071">
    <property type="entry name" value="HOMEOBOX_2"/>
    <property type="match status" value="1"/>
</dbReference>
<evidence type="ECO:0000256" key="5">
    <source>
        <dbReference type="ARBA" id="ARBA00023155"/>
    </source>
</evidence>
<dbReference type="CTD" id="30374"/>
<keyword evidence="4 8" id="KW-0238">DNA-binding</keyword>
<dbReference type="InterPro" id="IPR017970">
    <property type="entry name" value="Homeobox_CS"/>
</dbReference>
<evidence type="ECO:0000313" key="13">
    <source>
        <dbReference type="RefSeq" id="XP_030631006.1"/>
    </source>
</evidence>
<dbReference type="RefSeq" id="XP_030631006.1">
    <property type="nucleotide sequence ID" value="XM_030775146.1"/>
</dbReference>
<evidence type="ECO:0000256" key="9">
    <source>
        <dbReference type="RuleBase" id="RU000682"/>
    </source>
</evidence>
<evidence type="ECO:0000256" key="7">
    <source>
        <dbReference type="ARBA" id="ARBA00023242"/>
    </source>
</evidence>
<dbReference type="Proteomes" id="UP000504632">
    <property type="component" value="Chromosome 5"/>
</dbReference>
<evidence type="ECO:0000256" key="10">
    <source>
        <dbReference type="SAM" id="MobiDB-lite"/>
    </source>
</evidence>
<evidence type="ECO:0000256" key="3">
    <source>
        <dbReference type="ARBA" id="ARBA00023015"/>
    </source>
</evidence>
<dbReference type="InParanoid" id="A0A6J2VI94"/>
<evidence type="ECO:0000256" key="2">
    <source>
        <dbReference type="ARBA" id="ARBA00022473"/>
    </source>
</evidence>
<dbReference type="PANTHER" id="PTHR45946:SF5">
    <property type="entry name" value="HOMEOBOX PROTEIN HOX-B1"/>
    <property type="match status" value="1"/>
</dbReference>
<evidence type="ECO:0000313" key="12">
    <source>
        <dbReference type="Proteomes" id="UP000504632"/>
    </source>
</evidence>
<dbReference type="GO" id="GO:0000981">
    <property type="term" value="F:DNA-binding transcription factor activity, RNA polymerase II-specific"/>
    <property type="evidence" value="ECO:0007669"/>
    <property type="project" value="InterPro"/>
</dbReference>
<keyword evidence="5 8" id="KW-0371">Homeobox</keyword>
<evidence type="ECO:0000256" key="4">
    <source>
        <dbReference type="ARBA" id="ARBA00023125"/>
    </source>
</evidence>
<evidence type="ECO:0000256" key="8">
    <source>
        <dbReference type="PROSITE-ProRule" id="PRU00108"/>
    </source>
</evidence>
<dbReference type="FunCoup" id="A0A6J2VI94">
    <property type="interactions" value="2"/>
</dbReference>
<feature type="region of interest" description="Disordered" evidence="10">
    <location>
        <begin position="138"/>
        <end position="158"/>
    </location>
</feature>
<feature type="region of interest" description="Disordered" evidence="10">
    <location>
        <begin position="268"/>
        <end position="310"/>
    </location>
</feature>
<dbReference type="GeneID" id="115812660"/>
<dbReference type="Gene3D" id="1.10.10.60">
    <property type="entry name" value="Homeodomain-like"/>
    <property type="match status" value="1"/>
</dbReference>